<name>A0ABN1GS86_9ACTN</name>
<gene>
    <name evidence="1" type="ORF">GCM10010394_55380</name>
</gene>
<dbReference type="Proteomes" id="UP001500668">
    <property type="component" value="Unassembled WGS sequence"/>
</dbReference>
<evidence type="ECO:0000313" key="2">
    <source>
        <dbReference type="Proteomes" id="UP001500668"/>
    </source>
</evidence>
<proteinExistence type="predicted"/>
<protein>
    <submittedName>
        <fullName evidence="1">Uncharacterized protein</fullName>
    </submittedName>
</protein>
<sequence length="74" mass="8029">MSARHSASARFYPAGQFPARLTRNQLCFRPRPLRVQLAKKKAGSGKPDAKKAVPLPRGAVRAAYPGTCSACFKD</sequence>
<reference evidence="1 2" key="1">
    <citation type="journal article" date="2019" name="Int. J. Syst. Evol. Microbiol.">
        <title>The Global Catalogue of Microorganisms (GCM) 10K type strain sequencing project: providing services to taxonomists for standard genome sequencing and annotation.</title>
        <authorList>
            <consortium name="The Broad Institute Genomics Platform"/>
            <consortium name="The Broad Institute Genome Sequencing Center for Infectious Disease"/>
            <person name="Wu L."/>
            <person name="Ma J."/>
        </authorList>
    </citation>
    <scope>NUCLEOTIDE SEQUENCE [LARGE SCALE GENOMIC DNA]</scope>
    <source>
        <strain evidence="1 2">JCM 5067</strain>
    </source>
</reference>
<accession>A0ABN1GS86</accession>
<comment type="caution">
    <text evidence="1">The sequence shown here is derived from an EMBL/GenBank/DDBJ whole genome shotgun (WGS) entry which is preliminary data.</text>
</comment>
<dbReference type="EMBL" id="BAAACA010000038">
    <property type="protein sequence ID" value="GAA0617988.1"/>
    <property type="molecule type" value="Genomic_DNA"/>
</dbReference>
<evidence type="ECO:0000313" key="1">
    <source>
        <dbReference type="EMBL" id="GAA0617988.1"/>
    </source>
</evidence>
<organism evidence="1 2">
    <name type="scientific">Streptomyces crystallinus</name>
    <dbReference type="NCBI Taxonomy" id="68191"/>
    <lineage>
        <taxon>Bacteria</taxon>
        <taxon>Bacillati</taxon>
        <taxon>Actinomycetota</taxon>
        <taxon>Actinomycetes</taxon>
        <taxon>Kitasatosporales</taxon>
        <taxon>Streptomycetaceae</taxon>
        <taxon>Streptomyces</taxon>
    </lineage>
</organism>
<keyword evidence="2" id="KW-1185">Reference proteome</keyword>